<dbReference type="InterPro" id="IPR001611">
    <property type="entry name" value="Leu-rich_rpt"/>
</dbReference>
<dbReference type="AlphaFoldDB" id="A0A173GPH3"/>
<keyword evidence="5" id="KW-0282">Flagellum</keyword>
<evidence type="ECO:0000256" key="5">
    <source>
        <dbReference type="ARBA" id="ARBA00022846"/>
    </source>
</evidence>
<dbReference type="PANTHER" id="PTHR46652">
    <property type="entry name" value="LEUCINE-RICH REPEAT AND IQ DOMAIN-CONTAINING PROTEIN 1-RELATED"/>
    <property type="match status" value="1"/>
</dbReference>
<dbReference type="SMR" id="A0A173GPH3"/>
<dbReference type="Pfam" id="PF14580">
    <property type="entry name" value="LRR_9"/>
    <property type="match status" value="1"/>
</dbReference>
<protein>
    <submittedName>
        <fullName evidence="11">Leucine rich repeat only protein</fullName>
    </submittedName>
</protein>
<proteinExistence type="evidence at transcript level"/>
<keyword evidence="8" id="KW-0206">Cytoskeleton</keyword>
<reference evidence="11" key="1">
    <citation type="submission" date="2015-12" db="EMBL/GenBank/DDBJ databases">
        <authorList>
            <person name="Shamseldin A."/>
            <person name="Moawad H."/>
            <person name="Abd El-Rahim W.M."/>
            <person name="Sadowsky M.J."/>
        </authorList>
    </citation>
    <scope>NUCLEOTIDE SEQUENCE</scope>
</reference>
<evidence type="ECO:0000256" key="1">
    <source>
        <dbReference type="ARBA" id="ARBA00004611"/>
    </source>
</evidence>
<evidence type="ECO:0000256" key="6">
    <source>
        <dbReference type="ARBA" id="ARBA00023054"/>
    </source>
</evidence>
<dbReference type="FunFam" id="3.80.10.10:FF:001051">
    <property type="entry name" value="Leucine-rich repeat-containing 23"/>
    <property type="match status" value="1"/>
</dbReference>
<dbReference type="SUPFAM" id="SSF52058">
    <property type="entry name" value="L domain-like"/>
    <property type="match status" value="1"/>
</dbReference>
<evidence type="ECO:0000256" key="7">
    <source>
        <dbReference type="ARBA" id="ARBA00023069"/>
    </source>
</evidence>
<keyword evidence="9" id="KW-0966">Cell projection</keyword>
<dbReference type="PANTHER" id="PTHR46652:SF8">
    <property type="entry name" value="LEUCINE RICH REPEAT CONTAINING 23"/>
    <property type="match status" value="1"/>
</dbReference>
<organism evidence="11">
    <name type="scientific">Azumapecten farreri</name>
    <name type="common">Farrer's scallop</name>
    <name type="synonym">Chlamys farreri</name>
    <dbReference type="NCBI Taxonomy" id="106299"/>
    <lineage>
        <taxon>Eukaryota</taxon>
        <taxon>Metazoa</taxon>
        <taxon>Spiralia</taxon>
        <taxon>Lophotrochozoa</taxon>
        <taxon>Mollusca</taxon>
        <taxon>Bivalvia</taxon>
        <taxon>Autobranchia</taxon>
        <taxon>Pteriomorphia</taxon>
        <taxon>Pectinida</taxon>
        <taxon>Pectinoidea</taxon>
        <taxon>Pectinidae</taxon>
        <taxon>Azumapecten</taxon>
    </lineage>
</organism>
<accession>A0A173GPH3</accession>
<evidence type="ECO:0000256" key="9">
    <source>
        <dbReference type="ARBA" id="ARBA00023273"/>
    </source>
</evidence>
<feature type="region of interest" description="Disordered" evidence="10">
    <location>
        <begin position="1"/>
        <end position="70"/>
    </location>
</feature>
<feature type="compositionally biased region" description="Acidic residues" evidence="10">
    <location>
        <begin position="1"/>
        <end position="58"/>
    </location>
</feature>
<name>A0A173GPH3_AZUFA</name>
<dbReference type="Gene3D" id="3.80.10.10">
    <property type="entry name" value="Ribonuclease Inhibitor"/>
    <property type="match status" value="2"/>
</dbReference>
<feature type="compositionally biased region" description="Basic and acidic residues" evidence="10">
    <location>
        <begin position="340"/>
        <end position="353"/>
    </location>
</feature>
<keyword evidence="7" id="KW-0969">Cilium</keyword>
<dbReference type="InterPro" id="IPR032675">
    <property type="entry name" value="LRR_dom_sf"/>
</dbReference>
<evidence type="ECO:0000256" key="8">
    <source>
        <dbReference type="ARBA" id="ARBA00023212"/>
    </source>
</evidence>
<keyword evidence="3" id="KW-0433">Leucine-rich repeat</keyword>
<evidence type="ECO:0000256" key="10">
    <source>
        <dbReference type="SAM" id="MobiDB-lite"/>
    </source>
</evidence>
<dbReference type="EMBL" id="KU361829">
    <property type="protein sequence ID" value="ANH58184.1"/>
    <property type="molecule type" value="mRNA"/>
</dbReference>
<evidence type="ECO:0000256" key="2">
    <source>
        <dbReference type="ARBA" id="ARBA00022490"/>
    </source>
</evidence>
<feature type="compositionally biased region" description="Basic and acidic residues" evidence="10">
    <location>
        <begin position="59"/>
        <end position="69"/>
    </location>
</feature>
<comment type="subcellular location">
    <subcellularLocation>
        <location evidence="1">Cytoplasm</location>
        <location evidence="1">Cytoskeleton</location>
        <location evidence="1">Flagellum axoneme</location>
    </subcellularLocation>
</comment>
<keyword evidence="4" id="KW-0677">Repeat</keyword>
<sequence length="361" mass="41041">MSDVEDDDLGLAEEETQEEAGGEEGEAAEQEEAENENLDEDLGDEEEKELGEEEEQKEEEQKVPEKPLTDETVAESLSLLCKTGDGLAHAYVRLDVHEKELTNVSILKSFIHLRYVDVSKNNLKDISSLSALTHMLTLKADYNMLSCVKLEEMPFLQVASFNFNKINSLEGVSHPMLEHLCLNNNEITEITGLDEAKLAHLHTLELRGNKLKTTGGVHLPNLKNLFMAANTIDKIDDLDSLQSLTTFHLRDNQLEDLDGFTDKLKLLQYINLRGNNVTSVKEQAPKMACLPMLRALVLFENPAHEEDEYRLEVLIALRKLERLDKDEYSEEERNEAEEIYEQRLKDDAEREASGEDQQNED</sequence>
<evidence type="ECO:0000256" key="4">
    <source>
        <dbReference type="ARBA" id="ARBA00022737"/>
    </source>
</evidence>
<feature type="region of interest" description="Disordered" evidence="10">
    <location>
        <begin position="326"/>
        <end position="361"/>
    </location>
</feature>
<dbReference type="InterPro" id="IPR050836">
    <property type="entry name" value="SDS22/Internalin_LRR"/>
</dbReference>
<evidence type="ECO:0000256" key="3">
    <source>
        <dbReference type="ARBA" id="ARBA00022614"/>
    </source>
</evidence>
<evidence type="ECO:0000313" key="11">
    <source>
        <dbReference type="EMBL" id="ANH58184.1"/>
    </source>
</evidence>
<keyword evidence="6" id="KW-0175">Coiled coil</keyword>
<keyword evidence="2" id="KW-0963">Cytoplasm</keyword>
<feature type="compositionally biased region" description="Acidic residues" evidence="10">
    <location>
        <begin position="327"/>
        <end position="339"/>
    </location>
</feature>
<dbReference type="PROSITE" id="PS51450">
    <property type="entry name" value="LRR"/>
    <property type="match status" value="3"/>
</dbReference>
<dbReference type="SMART" id="SM00365">
    <property type="entry name" value="LRR_SD22"/>
    <property type="match status" value="5"/>
</dbReference>